<evidence type="ECO:0000256" key="1">
    <source>
        <dbReference type="SAM" id="MobiDB-lite"/>
    </source>
</evidence>
<dbReference type="Pfam" id="PF08263">
    <property type="entry name" value="LRRNT_2"/>
    <property type="match status" value="1"/>
</dbReference>
<feature type="region of interest" description="Disordered" evidence="1">
    <location>
        <begin position="528"/>
        <end position="625"/>
    </location>
</feature>
<organism evidence="4 5">
    <name type="scientific">Trichosporon asahii var. asahii (strain ATCC 90039 / CBS 2479 / JCM 2466 / KCTC 7840 / NBRC 103889/ NCYC 2677 / UAMH 7654)</name>
    <name type="common">Yeast</name>
    <dbReference type="NCBI Taxonomy" id="1186058"/>
    <lineage>
        <taxon>Eukaryota</taxon>
        <taxon>Fungi</taxon>
        <taxon>Dikarya</taxon>
        <taxon>Basidiomycota</taxon>
        <taxon>Agaricomycotina</taxon>
        <taxon>Tremellomycetes</taxon>
        <taxon>Trichosporonales</taxon>
        <taxon>Trichosporonaceae</taxon>
        <taxon>Trichosporon</taxon>
    </lineage>
</organism>
<feature type="region of interest" description="Disordered" evidence="1">
    <location>
        <begin position="683"/>
        <end position="751"/>
    </location>
</feature>
<dbReference type="VEuPathDB" id="FungiDB:A1Q1_02109"/>
<keyword evidence="2" id="KW-1133">Transmembrane helix</keyword>
<dbReference type="KEGG" id="tasa:A1Q1_02109"/>
<feature type="compositionally biased region" description="Basic and acidic residues" evidence="1">
    <location>
        <begin position="528"/>
        <end position="562"/>
    </location>
</feature>
<feature type="compositionally biased region" description="Basic and acidic residues" evidence="1">
    <location>
        <begin position="792"/>
        <end position="802"/>
    </location>
</feature>
<feature type="region of interest" description="Disordered" evidence="1">
    <location>
        <begin position="779"/>
        <end position="802"/>
    </location>
</feature>
<dbReference type="OrthoDB" id="676979at2759"/>
<feature type="compositionally biased region" description="Low complexity" evidence="1">
    <location>
        <begin position="120"/>
        <end position="129"/>
    </location>
</feature>
<evidence type="ECO:0000256" key="2">
    <source>
        <dbReference type="SAM" id="Phobius"/>
    </source>
</evidence>
<feature type="compositionally biased region" description="Low complexity" evidence="1">
    <location>
        <begin position="248"/>
        <end position="263"/>
    </location>
</feature>
<comment type="caution">
    <text evidence="4">The sequence shown here is derived from an EMBL/GenBank/DDBJ whole genome shotgun (WGS) entry which is preliminary data.</text>
</comment>
<dbReference type="GeneID" id="25985623"/>
<feature type="region of interest" description="Disordered" evidence="1">
    <location>
        <begin position="452"/>
        <end position="475"/>
    </location>
</feature>
<feature type="compositionally biased region" description="Basic and acidic residues" evidence="1">
    <location>
        <begin position="600"/>
        <end position="612"/>
    </location>
</feature>
<feature type="transmembrane region" description="Helical" evidence="2">
    <location>
        <begin position="755"/>
        <end position="776"/>
    </location>
</feature>
<dbReference type="InterPro" id="IPR032675">
    <property type="entry name" value="LRR_dom_sf"/>
</dbReference>
<feature type="compositionally biased region" description="Low complexity" evidence="1">
    <location>
        <begin position="210"/>
        <end position="230"/>
    </location>
</feature>
<protein>
    <recommendedName>
        <fullName evidence="3">Leucine-rich repeat-containing N-terminal plant-type domain-containing protein</fullName>
    </recommendedName>
</protein>
<reference evidence="4 5" key="1">
    <citation type="journal article" date="2012" name="Eukaryot. Cell">
        <title>Draft genome sequence of CBS 2479, the standard type strain of Trichosporon asahii.</title>
        <authorList>
            <person name="Yang R.Y."/>
            <person name="Li H.T."/>
            <person name="Zhu H."/>
            <person name="Zhou G.P."/>
            <person name="Wang M."/>
            <person name="Wang L."/>
        </authorList>
    </citation>
    <scope>NUCLEOTIDE SEQUENCE [LARGE SCALE GENOMIC DNA]</scope>
    <source>
        <strain evidence="5">ATCC 90039 / CBS 2479 / JCM 2466 / KCTC 7840 / NCYC 2677 / UAMH 7654</strain>
    </source>
</reference>
<gene>
    <name evidence="4" type="ORF">A1Q1_02109</name>
</gene>
<keyword evidence="2" id="KW-0812">Transmembrane</keyword>
<proteinExistence type="predicted"/>
<name>J6F6R8_TRIAS</name>
<dbReference type="HOGENOM" id="CLU_293048_0_0_1"/>
<dbReference type="Gene3D" id="3.80.10.10">
    <property type="entry name" value="Ribonuclease Inhibitor"/>
    <property type="match status" value="1"/>
</dbReference>
<evidence type="ECO:0000259" key="3">
    <source>
        <dbReference type="Pfam" id="PF08263"/>
    </source>
</evidence>
<dbReference type="Proteomes" id="UP000002748">
    <property type="component" value="Unassembled WGS sequence"/>
</dbReference>
<dbReference type="InterPro" id="IPR013210">
    <property type="entry name" value="LRR_N_plant-typ"/>
</dbReference>
<feature type="compositionally biased region" description="Polar residues" evidence="1">
    <location>
        <begin position="347"/>
        <end position="386"/>
    </location>
</feature>
<dbReference type="RefSeq" id="XP_014184114.1">
    <property type="nucleotide sequence ID" value="XM_014328639.1"/>
</dbReference>
<feature type="region of interest" description="Disordered" evidence="1">
    <location>
        <begin position="108"/>
        <end position="159"/>
    </location>
</feature>
<feature type="region of interest" description="Disordered" evidence="1">
    <location>
        <begin position="638"/>
        <end position="659"/>
    </location>
</feature>
<dbReference type="EMBL" id="ALBS01000018">
    <property type="protein sequence ID" value="EJT52774.1"/>
    <property type="molecule type" value="Genomic_DNA"/>
</dbReference>
<dbReference type="SUPFAM" id="SSF52058">
    <property type="entry name" value="L domain-like"/>
    <property type="match status" value="1"/>
</dbReference>
<feature type="region of interest" description="Disordered" evidence="1">
    <location>
        <begin position="333"/>
        <end position="390"/>
    </location>
</feature>
<feature type="region of interest" description="Disordered" evidence="1">
    <location>
        <begin position="207"/>
        <end position="269"/>
    </location>
</feature>
<evidence type="ECO:0000313" key="4">
    <source>
        <dbReference type="EMBL" id="EJT52774.1"/>
    </source>
</evidence>
<accession>J6F6R8</accession>
<feature type="region of interest" description="Disordered" evidence="1">
    <location>
        <begin position="1"/>
        <end position="24"/>
    </location>
</feature>
<feature type="compositionally biased region" description="Pro residues" evidence="1">
    <location>
        <begin position="577"/>
        <end position="587"/>
    </location>
</feature>
<feature type="domain" description="Leucine-rich repeat-containing N-terminal plant-type" evidence="3">
    <location>
        <begin position="868"/>
        <end position="890"/>
    </location>
</feature>
<sequence>MSFPSDQRRYSIGASLTGSPPKHPTILPPAAVRASARVSLCTTPQNKFRIVAESADGAFFCVDEMSSAPSAPSPIDGDAKLPRIDTSYADEVDMDDWARTPLPDRRKLHHSLWPETPGHSISSSSSARALPPPPLDLSGAKALQAMQKQQQQQHRQRVVEADRVEHIVHQQTQEKLERSERVERHYQHLRGASLSSIPRHPFAVPSASYAQNNQSARSTSSQTTQSTQSQVSEIKRSGSRLQRVGRIPAQATPTTTPEATVPPRVLPAPTPATAVTAATVETEPEEEEEIHFGTTVQRAQSVSRAHPAILVDLAGFASDDSHASHRYAYHDPEGLRLSHGSFGPRTKVNSKASGSATSFSPLSHRTTPRSSPSELDVSGSNGNTAPLTVRSPEKAEAYVPPHRRAGAITPSHAPTQSQLLRAIEAQINDSRPVEFTPAPSPISRRTTRVRGPLVPLRPGVPSTHPLPPDVSPSPKVKGMYPAPIAEAMLALIGRRNHVVHMQEVELRKQSADDSSVVELGDAAGDSELAERQWKEREKKWKEAERKEKEKERREAERKEKYTFKPPRGLLPSVVPAPSGPPQRPPRSPLRLSINAPPRPPRSDLRPEHRPELRPMVPSPQTPGVMHDIALTPVAVDFSQPRPYSLSSPRPKKTRSWYAPLKRLSNRGDWAGAKPVKLGSRVDLYEPSDKSSKGSKVTLEIPQGSTTALPPKSPGLTPRTPHTPRLAAAEAGFLPSLARRRASKPPTDDKKRKKRLMLGLGVAVLIVIVVLTSVLIAKNKQRGGQPASESEEGERKQQEEQEAQKVRDKGLECARSWVKGDNASFDCYVCYDPLSQLPNDYVNATAGVIGVGEALQYCTLMNIWDRVEDDKHLKKWGETQSPCRWTGIGCDRLGRVTALELRGSSVPESMPDLRHLVSLQSIRLDGNSSAPSGTLDLSELANLTLVNAEWTLLEKLKVGNASSVVLIHNEKLALPDLSNTTVSTLFNRISGPLPNIDIDLTGLFVQGNYLTDLGRLPESLQNANFSLNPLTNTGELCNRKLVTCELKKTKLNATTCGTCLFS</sequence>
<dbReference type="AlphaFoldDB" id="J6F6R8"/>
<evidence type="ECO:0000313" key="5">
    <source>
        <dbReference type="Proteomes" id="UP000002748"/>
    </source>
</evidence>
<feature type="compositionally biased region" description="Low complexity" evidence="1">
    <location>
        <begin position="144"/>
        <end position="153"/>
    </location>
</feature>
<keyword evidence="2" id="KW-0472">Membrane</keyword>